<dbReference type="PANTHER" id="PTHR10933:SF9">
    <property type="entry name" value="IMMUNOGLOBULIN-BINDING PROTEIN 1"/>
    <property type="match status" value="1"/>
</dbReference>
<dbReference type="InterPro" id="IPR038511">
    <property type="entry name" value="TAP42/TAP46-like_sf"/>
</dbReference>
<feature type="region of interest" description="Disordered" evidence="1">
    <location>
        <begin position="210"/>
        <end position="259"/>
    </location>
</feature>
<keyword evidence="3" id="KW-1185">Reference proteome</keyword>
<gene>
    <name evidence="2" type="ORF">B9Z19DRAFT_1065800</name>
</gene>
<dbReference type="Proteomes" id="UP000244722">
    <property type="component" value="Unassembled WGS sequence"/>
</dbReference>
<proteinExistence type="predicted"/>
<protein>
    <submittedName>
        <fullName evidence="2">TAP42-like protein</fullName>
    </submittedName>
</protein>
<accession>A0A2T6ZPS1</accession>
<dbReference type="Pfam" id="PF04177">
    <property type="entry name" value="TAP42"/>
    <property type="match status" value="1"/>
</dbReference>
<sequence length="350" mass="39620">MSGNQESLRSLYDAGERLRKEIEDSYDYNGPAYQKKLQTAIRTYRECENLVDQISLFSTNESLEDVVSSEIRYMLVGYHLADLTSKQQSPDRASILKQSKSLYIRFLNLCDAYDLLSNYDRSILQPTDPGALEALPAPVDAAARRNEKIAKFKLEKELKAKIDALAQNPHLLDEAELRKLQTASLSLAVMRSIQQLEMIELELDILSKAPKPDENPVVHLTQDERSRDRGSRDGYSDKLDNIPSTIKGGPLLSQDGKPLRPFTLLDTRERLRQGVFKSGHNLPTMTIDEYLEEERKRGGIIEGGGEKSGIKPEPDEDNYEKADEETMKAREWDEFKEANPRGSGNTINRG</sequence>
<reference evidence="2 3" key="1">
    <citation type="submission" date="2017-04" db="EMBL/GenBank/DDBJ databases">
        <title>Draft genome sequence of Tuber borchii Vittad., a whitish edible truffle.</title>
        <authorList>
            <consortium name="DOE Joint Genome Institute"/>
            <person name="Murat C."/>
            <person name="Kuo A."/>
            <person name="Barry K.W."/>
            <person name="Clum A."/>
            <person name="Dockter R.B."/>
            <person name="Fauchery L."/>
            <person name="Iotti M."/>
            <person name="Kohler A."/>
            <person name="Labutti K."/>
            <person name="Lindquist E.A."/>
            <person name="Lipzen A."/>
            <person name="Ohm R.A."/>
            <person name="Wang M."/>
            <person name="Grigoriev I.V."/>
            <person name="Zambonelli A."/>
            <person name="Martin F.M."/>
        </authorList>
    </citation>
    <scope>NUCLEOTIDE SEQUENCE [LARGE SCALE GENOMIC DNA]</scope>
    <source>
        <strain evidence="2 3">Tbo3840</strain>
    </source>
</reference>
<name>A0A2T6ZPS1_TUBBO</name>
<organism evidence="2 3">
    <name type="scientific">Tuber borchii</name>
    <name type="common">White truffle</name>
    <dbReference type="NCBI Taxonomy" id="42251"/>
    <lineage>
        <taxon>Eukaryota</taxon>
        <taxon>Fungi</taxon>
        <taxon>Dikarya</taxon>
        <taxon>Ascomycota</taxon>
        <taxon>Pezizomycotina</taxon>
        <taxon>Pezizomycetes</taxon>
        <taxon>Pezizales</taxon>
        <taxon>Tuberaceae</taxon>
        <taxon>Tuber</taxon>
    </lineage>
</organism>
<dbReference type="InterPro" id="IPR007304">
    <property type="entry name" value="TAP46-like"/>
</dbReference>
<feature type="compositionally biased region" description="Basic and acidic residues" evidence="1">
    <location>
        <begin position="299"/>
        <end position="339"/>
    </location>
</feature>
<dbReference type="PANTHER" id="PTHR10933">
    <property type="entry name" value="IMMUNOGLOBULIN-BINDING PROTEIN 1"/>
    <property type="match status" value="1"/>
</dbReference>
<evidence type="ECO:0000313" key="3">
    <source>
        <dbReference type="Proteomes" id="UP000244722"/>
    </source>
</evidence>
<comment type="caution">
    <text evidence="2">The sequence shown here is derived from an EMBL/GenBank/DDBJ whole genome shotgun (WGS) entry which is preliminary data.</text>
</comment>
<feature type="compositionally biased region" description="Basic and acidic residues" evidence="1">
    <location>
        <begin position="210"/>
        <end position="240"/>
    </location>
</feature>
<dbReference type="STRING" id="42251.A0A2T6ZPS1"/>
<evidence type="ECO:0000256" key="1">
    <source>
        <dbReference type="SAM" id="MobiDB-lite"/>
    </source>
</evidence>
<evidence type="ECO:0000313" key="2">
    <source>
        <dbReference type="EMBL" id="PUU77490.1"/>
    </source>
</evidence>
<dbReference type="EMBL" id="NESQ01000151">
    <property type="protein sequence ID" value="PUU77490.1"/>
    <property type="molecule type" value="Genomic_DNA"/>
</dbReference>
<dbReference type="AlphaFoldDB" id="A0A2T6ZPS1"/>
<dbReference type="GO" id="GO:0035303">
    <property type="term" value="P:regulation of dephosphorylation"/>
    <property type="evidence" value="ECO:0007669"/>
    <property type="project" value="TreeGrafter"/>
</dbReference>
<dbReference type="Gene3D" id="1.25.40.540">
    <property type="entry name" value="TAP42-like family"/>
    <property type="match status" value="1"/>
</dbReference>
<dbReference type="GO" id="GO:0005829">
    <property type="term" value="C:cytosol"/>
    <property type="evidence" value="ECO:0007669"/>
    <property type="project" value="TreeGrafter"/>
</dbReference>
<dbReference type="GO" id="GO:0009966">
    <property type="term" value="P:regulation of signal transduction"/>
    <property type="evidence" value="ECO:0007669"/>
    <property type="project" value="InterPro"/>
</dbReference>
<dbReference type="OrthoDB" id="10261753at2759"/>
<feature type="region of interest" description="Disordered" evidence="1">
    <location>
        <begin position="299"/>
        <end position="350"/>
    </location>
</feature>
<dbReference type="GO" id="GO:0051721">
    <property type="term" value="F:protein phosphatase 2A binding"/>
    <property type="evidence" value="ECO:0007669"/>
    <property type="project" value="TreeGrafter"/>
</dbReference>